<reference evidence="1 2" key="1">
    <citation type="submission" date="2018-06" db="EMBL/GenBank/DDBJ databases">
        <title>Freshwater and sediment microbial communities from various areas in North America, analyzing microbe dynamics in response to fracking.</title>
        <authorList>
            <person name="Lamendella R."/>
        </authorList>
    </citation>
    <scope>NUCLEOTIDE SEQUENCE [LARGE SCALE GENOMIC DNA]</scope>
    <source>
        <strain evidence="1 2">114J</strain>
    </source>
</reference>
<sequence length="78" mass="9419">MQKPFLLVYRFPCDLKLCFKPPHLIREFHARTRYHSLRFVITTTQHFFFLFIRGVDPNIILKCLPGYSNAKLYLYPLN</sequence>
<accession>A0A366GIQ3</accession>
<evidence type="ECO:0000313" key="1">
    <source>
        <dbReference type="EMBL" id="RBP25959.1"/>
    </source>
</evidence>
<name>A0A366GIQ3_9GAMM</name>
<evidence type="ECO:0000313" key="2">
    <source>
        <dbReference type="Proteomes" id="UP000252995"/>
    </source>
</evidence>
<dbReference type="Proteomes" id="UP000252995">
    <property type="component" value="Unassembled WGS sequence"/>
</dbReference>
<dbReference type="AlphaFoldDB" id="A0A366GIQ3"/>
<dbReference type="EMBL" id="QNRO01000020">
    <property type="protein sequence ID" value="RBP25959.1"/>
    <property type="molecule type" value="Genomic_DNA"/>
</dbReference>
<organism evidence="1 2">
    <name type="scientific">Marinobacter pelagius</name>
    <dbReference type="NCBI Taxonomy" id="379482"/>
    <lineage>
        <taxon>Bacteria</taxon>
        <taxon>Pseudomonadati</taxon>
        <taxon>Pseudomonadota</taxon>
        <taxon>Gammaproteobacteria</taxon>
        <taxon>Pseudomonadales</taxon>
        <taxon>Marinobacteraceae</taxon>
        <taxon>Marinobacter</taxon>
    </lineage>
</organism>
<comment type="caution">
    <text evidence="1">The sequence shown here is derived from an EMBL/GenBank/DDBJ whole genome shotgun (WGS) entry which is preliminary data.</text>
</comment>
<protein>
    <submittedName>
        <fullName evidence="1">Uncharacterized protein</fullName>
    </submittedName>
</protein>
<proteinExistence type="predicted"/>
<gene>
    <name evidence="1" type="ORF">DET50_1208</name>
</gene>